<evidence type="ECO:0000313" key="3">
    <source>
        <dbReference type="EMBL" id="KGL37945.1"/>
    </source>
</evidence>
<dbReference type="Proteomes" id="UP000029844">
    <property type="component" value="Unassembled WGS sequence"/>
</dbReference>
<name>A0A099W1Q8_9LIST</name>
<reference evidence="3 4" key="1">
    <citation type="submission" date="2014-05" db="EMBL/GenBank/DDBJ databases">
        <title>Novel Listeriaceae from food processing environments.</title>
        <authorList>
            <person name="den Bakker H.C."/>
        </authorList>
    </citation>
    <scope>NUCLEOTIDE SEQUENCE [LARGE SCALE GENOMIC DNA]</scope>
    <source>
        <strain evidence="3 4">FSL A5-0281</strain>
    </source>
</reference>
<dbReference type="PANTHER" id="PTHR22916">
    <property type="entry name" value="GLYCOSYLTRANSFERASE"/>
    <property type="match status" value="1"/>
</dbReference>
<protein>
    <submittedName>
        <fullName evidence="3">Glycosyl transferase</fullName>
    </submittedName>
</protein>
<dbReference type="AlphaFoldDB" id="A0A099W1Q8"/>
<dbReference type="InterPro" id="IPR001173">
    <property type="entry name" value="Glyco_trans_2-like"/>
</dbReference>
<dbReference type="Pfam" id="PF00535">
    <property type="entry name" value="Glycos_transf_2"/>
    <property type="match status" value="1"/>
</dbReference>
<proteinExistence type="inferred from homology"/>
<dbReference type="Gene3D" id="3.90.550.10">
    <property type="entry name" value="Spore Coat Polysaccharide Biosynthesis Protein SpsA, Chain A"/>
    <property type="match status" value="1"/>
</dbReference>
<keyword evidence="3" id="KW-0808">Transferase</keyword>
<gene>
    <name evidence="3" type="ORF">EP57_15415</name>
</gene>
<dbReference type="SUPFAM" id="SSF53448">
    <property type="entry name" value="Nucleotide-diphospho-sugar transferases"/>
    <property type="match status" value="1"/>
</dbReference>
<dbReference type="EMBL" id="JNFA01000030">
    <property type="protein sequence ID" value="KGL37945.1"/>
    <property type="molecule type" value="Genomic_DNA"/>
</dbReference>
<dbReference type="GeneID" id="58718723"/>
<dbReference type="InterPro" id="IPR029044">
    <property type="entry name" value="Nucleotide-diphossugar_trans"/>
</dbReference>
<sequence>MSTNQQVSVIMPCYNAENIIAESIESVLSQTHQDLQLIIIDDCSTDKTVARVMPYLQDQRILLIQLPQNSGVATARNIGMQYGTGRFIAFLDSDDIWMTEKIATQVDAAETQDVPLVYSAYHTFQENTESIIKTVHVPDSIDYQGLLRNTIIGCLTVLVDREKTGDFAMPNIPGGEDTATWLGILKENGAAYGINQPLAYYRVTSTSLSGNKWRMARRTWQMYRETQDLSFFTTCICFSSYIKNAISKRI</sequence>
<evidence type="ECO:0000256" key="1">
    <source>
        <dbReference type="ARBA" id="ARBA00006739"/>
    </source>
</evidence>
<dbReference type="PANTHER" id="PTHR22916:SF3">
    <property type="entry name" value="UDP-GLCNAC:BETAGAL BETA-1,3-N-ACETYLGLUCOSAMINYLTRANSFERASE-LIKE PROTEIN 1"/>
    <property type="match status" value="1"/>
</dbReference>
<dbReference type="STRING" id="1552123.EP57_15415"/>
<feature type="domain" description="Glycosyltransferase 2-like" evidence="2">
    <location>
        <begin position="8"/>
        <end position="131"/>
    </location>
</feature>
<accession>A0A099W1Q8</accession>
<organism evidence="3 4">
    <name type="scientific">Listeria booriae</name>
    <dbReference type="NCBI Taxonomy" id="1552123"/>
    <lineage>
        <taxon>Bacteria</taxon>
        <taxon>Bacillati</taxon>
        <taxon>Bacillota</taxon>
        <taxon>Bacilli</taxon>
        <taxon>Bacillales</taxon>
        <taxon>Listeriaceae</taxon>
        <taxon>Listeria</taxon>
    </lineage>
</organism>
<dbReference type="GO" id="GO:0016758">
    <property type="term" value="F:hexosyltransferase activity"/>
    <property type="evidence" value="ECO:0007669"/>
    <property type="project" value="UniProtKB-ARBA"/>
</dbReference>
<comment type="similarity">
    <text evidence="1">Belongs to the glycosyltransferase 2 family.</text>
</comment>
<dbReference type="CDD" id="cd00761">
    <property type="entry name" value="Glyco_tranf_GTA_type"/>
    <property type="match status" value="1"/>
</dbReference>
<dbReference type="OrthoDB" id="9807778at2"/>
<dbReference type="RefSeq" id="WP_036088021.1">
    <property type="nucleotide sequence ID" value="NZ_CBCSHQ010000011.1"/>
</dbReference>
<comment type="caution">
    <text evidence="3">The sequence shown here is derived from an EMBL/GenBank/DDBJ whole genome shotgun (WGS) entry which is preliminary data.</text>
</comment>
<keyword evidence="4" id="KW-1185">Reference proteome</keyword>
<evidence type="ECO:0000259" key="2">
    <source>
        <dbReference type="Pfam" id="PF00535"/>
    </source>
</evidence>
<evidence type="ECO:0000313" key="4">
    <source>
        <dbReference type="Proteomes" id="UP000029844"/>
    </source>
</evidence>
<dbReference type="eggNOG" id="COG0463">
    <property type="taxonomic scope" value="Bacteria"/>
</dbReference>